<dbReference type="InterPro" id="IPR051112">
    <property type="entry name" value="CWC26_splicing_factor"/>
</dbReference>
<keyword evidence="4" id="KW-1185">Reference proteome</keyword>
<name>A0ABR3PWL6_9TREE</name>
<feature type="compositionally biased region" description="Basic and acidic residues" evidence="2">
    <location>
        <begin position="170"/>
        <end position="253"/>
    </location>
</feature>
<dbReference type="InterPro" id="IPR018609">
    <property type="entry name" value="Bud13"/>
</dbReference>
<dbReference type="Proteomes" id="UP001565368">
    <property type="component" value="Unassembled WGS sequence"/>
</dbReference>
<comment type="caution">
    <text evidence="3">The sequence shown here is derived from an EMBL/GenBank/DDBJ whole genome shotgun (WGS) entry which is preliminary data.</text>
</comment>
<feature type="region of interest" description="Disordered" evidence="2">
    <location>
        <begin position="88"/>
        <end position="275"/>
    </location>
</feature>
<dbReference type="RefSeq" id="XP_069206768.1">
    <property type="nucleotide sequence ID" value="XM_069354697.1"/>
</dbReference>
<proteinExistence type="inferred from homology"/>
<evidence type="ECO:0000313" key="3">
    <source>
        <dbReference type="EMBL" id="KAL1406824.1"/>
    </source>
</evidence>
<protein>
    <submittedName>
        <fullName evidence="3">Pre-mRNA-splicing factor cwc26</fullName>
    </submittedName>
</protein>
<dbReference type="EMBL" id="JBBXJM010000005">
    <property type="protein sequence ID" value="KAL1406824.1"/>
    <property type="molecule type" value="Genomic_DNA"/>
</dbReference>
<accession>A0ABR3PWL6</accession>
<feature type="compositionally biased region" description="Low complexity" evidence="2">
    <location>
        <begin position="141"/>
        <end position="152"/>
    </location>
</feature>
<feature type="region of interest" description="Disordered" evidence="2">
    <location>
        <begin position="23"/>
        <end position="72"/>
    </location>
</feature>
<organism evidence="3 4">
    <name type="scientific">Vanrija albida</name>
    <dbReference type="NCBI Taxonomy" id="181172"/>
    <lineage>
        <taxon>Eukaryota</taxon>
        <taxon>Fungi</taxon>
        <taxon>Dikarya</taxon>
        <taxon>Basidiomycota</taxon>
        <taxon>Agaricomycotina</taxon>
        <taxon>Tremellomycetes</taxon>
        <taxon>Trichosporonales</taxon>
        <taxon>Trichosporonaceae</taxon>
        <taxon>Vanrija</taxon>
    </lineage>
</organism>
<reference evidence="3 4" key="1">
    <citation type="submission" date="2023-08" db="EMBL/GenBank/DDBJ databases">
        <title>Annotated Genome Sequence of Vanrija albida AlHP1.</title>
        <authorList>
            <person name="Herzog R."/>
        </authorList>
    </citation>
    <scope>NUCLEOTIDE SEQUENCE [LARGE SCALE GENOMIC DNA]</scope>
    <source>
        <strain evidence="3 4">AlHP1</strain>
    </source>
</reference>
<evidence type="ECO:0000313" key="4">
    <source>
        <dbReference type="Proteomes" id="UP001565368"/>
    </source>
</evidence>
<evidence type="ECO:0000256" key="2">
    <source>
        <dbReference type="SAM" id="MobiDB-lite"/>
    </source>
</evidence>
<evidence type="ECO:0000256" key="1">
    <source>
        <dbReference type="ARBA" id="ARBA00011069"/>
    </source>
</evidence>
<gene>
    <name evidence="3" type="primary">CWC26</name>
    <name evidence="3" type="ORF">Q8F55_006233</name>
</gene>
<dbReference type="Pfam" id="PF09736">
    <property type="entry name" value="Bud13"/>
    <property type="match status" value="1"/>
</dbReference>
<dbReference type="PANTHER" id="PTHR31809:SF0">
    <property type="entry name" value="BUD13 HOMOLOG"/>
    <property type="match status" value="1"/>
</dbReference>
<sequence>MSDLKAYLASKYMSGPKADAILARAGGDAPKKRKKKPKNEDYVGGSSSSAGGLKLQDEDEWAASRGDDVDLEGADAPVVGKALATFKKGKSAWSTVGATSIPVPASAKDAVNDGANDDEVKAEPSSPPKQLTKRRGGLRTAAQIAAEAAQEAAEARSPSPEPEYDVTATVHRDQSGRVLDVNELRDAARREEEEEKRKEAERKEWGKGLLQREEREARAREERKMAGRDVARRADDEDMNREMKEQERWDDPAAKFLTKKSKKGPRYPTYKGPFAPNRFGIAPGFRWDGVDRSTGFEKKYFQAQNAAARRTLEANAYSMEDM</sequence>
<dbReference type="PANTHER" id="PTHR31809">
    <property type="entry name" value="BUD13 HOMOLOG"/>
    <property type="match status" value="1"/>
</dbReference>
<dbReference type="GeneID" id="95987276"/>
<comment type="similarity">
    <text evidence="1">Belongs to the CWC26 family.</text>
</comment>